<evidence type="ECO:0000256" key="2">
    <source>
        <dbReference type="SAM" id="SignalP"/>
    </source>
</evidence>
<feature type="domain" description="Glucose-methanol-choline oxidoreductase C-terminal" evidence="3">
    <location>
        <begin position="1068"/>
        <end position="1139"/>
    </location>
</feature>
<dbReference type="SUPFAM" id="SSF51905">
    <property type="entry name" value="FAD/NAD(P)-binding domain"/>
    <property type="match status" value="1"/>
</dbReference>
<dbReference type="Pfam" id="PF05199">
    <property type="entry name" value="GMC_oxred_C"/>
    <property type="match status" value="1"/>
</dbReference>
<feature type="chain" id="PRO_5012971203" evidence="2">
    <location>
        <begin position="34"/>
        <end position="1153"/>
    </location>
</feature>
<keyword evidence="4" id="KW-0456">Lyase</keyword>
<dbReference type="InterPro" id="IPR036188">
    <property type="entry name" value="FAD/NAD-bd_sf"/>
</dbReference>
<dbReference type="PANTHER" id="PTHR45968">
    <property type="entry name" value="OSJNBA0019K04.7 PROTEIN"/>
    <property type="match status" value="1"/>
</dbReference>
<dbReference type="GeneID" id="94423862"/>
<dbReference type="Proteomes" id="UP000221165">
    <property type="component" value="Unassembled WGS sequence"/>
</dbReference>
<evidence type="ECO:0000313" key="5">
    <source>
        <dbReference type="Proteomes" id="UP000221165"/>
    </source>
</evidence>
<dbReference type="AlphaFoldDB" id="A0A2C6LCB4"/>
<dbReference type="RefSeq" id="XP_067927373.1">
    <property type="nucleotide sequence ID" value="XM_068060651.1"/>
</dbReference>
<evidence type="ECO:0000256" key="1">
    <source>
        <dbReference type="SAM" id="MobiDB-lite"/>
    </source>
</evidence>
<keyword evidence="2" id="KW-0732">Signal</keyword>
<feature type="signal peptide" evidence="2">
    <location>
        <begin position="1"/>
        <end position="33"/>
    </location>
</feature>
<dbReference type="Gene3D" id="3.50.50.60">
    <property type="entry name" value="FAD/NAD(P)-binding domain"/>
    <property type="match status" value="3"/>
</dbReference>
<name>A0A2C6LCB4_9APIC</name>
<dbReference type="PANTHER" id="PTHR45968:SF3">
    <property type="entry name" value="OS04G0573100 PROTEIN"/>
    <property type="match status" value="1"/>
</dbReference>
<gene>
    <name evidence="4" type="ORF">CSUI_000417</name>
</gene>
<keyword evidence="5" id="KW-1185">Reference proteome</keyword>
<sequence>MDQTGHRGFFSRGYRRLWLLAALITTLITSVTAQPWAGVTHDFPLFFDPFNKKRLPSNKYSQDGPKYDYIIVGAGAAGCPLAGYLANQGRKVLLLERGPLRNDEDTPNAMDMYGAGLGIADPSISQTIATRNGVRTHVGAVMGGGTSVSLGIYIEEPWSFFEYLNRKYNAGWEEAIFRKAHAEAQRFFGTNEEDHITPNDTPFGPPFGDALKKQGYEPLGGSLPAQPSKGIRLGYHWNGYSQFSNRDKFRKTADFFISRGYVKKEFRHNLTIRTGHFVEKVEWERDADSPIATCVVYRLTKAKDIAAQGTKVQIPAASSNSRLESWLTTVVEAAASAAGTNDVLAQYGAKFVPATTHRRACLRDNDRSRIILSAGAIHTAALLYRSGVGPLPQLRTINIRPVLEIPSLGQEFIDRAFITINLFKQHFADAIEPIPISFVRRLEASDETRLRSSMKENGTRRRNNRKEAREQGRGGRAAARPDEEGCCETTETATESTQERKGGWVTALGRPDSMASDSFTRKDLGRAQNGRTATLPEEQSTAEVSGETRKSTGGNGAAEHTNERETGRPGVSRSDPLRVTDDALNFFLPPISTPLAPHVTGTLKDHLFPWLGELEPTRLCQSTGIRLLGPTCPRNPSDYSPPPKTEPFLLQSSTLSCSAVPLGQVSGARVAEGVIYATRCILPPLMRSDPVADAMFETLQACSEHRPPFGLPLLKPLCAIAYPVIKCFRQVYGTFYYTAQPKSRGSVRLKEDGELEVNSNHLTHEEDLFDAVRGVSTLLKMTKDNSYMKTVQPTNIASCPATVLNGLLDILTTIGSTSSIFLTRPTNFFLIQNHLQDLLPPQYRRLRRIVKVDEAVEPRRLASTYTDEETLLNGQRQGDLYEFEDYSSHVLEGLDLETMERIGIKKHLEEVGFDFKSYVEHVNSRSRHEVRSAPSNPDEAFKTHPASAAGSRTRPRKNHIGPLQAQQSLPSDSRRHKALREAEDDCRAACSLSGDGRDLGYCPASDICCTVLGNSRCISTPTELKEKISLLRENESAASARQQTGGDSFLATEQQPWPGVQWVASYPPVLPNPHVPKDVAKYALTYMSSIWHHANTVPMGKLVDQNFDLKGALRLSVIDSSVLNELPRMNPTATLMMLGIYGGMTKERQRASS</sequence>
<feature type="region of interest" description="Disordered" evidence="1">
    <location>
        <begin position="447"/>
        <end position="576"/>
    </location>
</feature>
<organism evidence="4 5">
    <name type="scientific">Cystoisospora suis</name>
    <dbReference type="NCBI Taxonomy" id="483139"/>
    <lineage>
        <taxon>Eukaryota</taxon>
        <taxon>Sar</taxon>
        <taxon>Alveolata</taxon>
        <taxon>Apicomplexa</taxon>
        <taxon>Conoidasida</taxon>
        <taxon>Coccidia</taxon>
        <taxon>Eucoccidiorida</taxon>
        <taxon>Eimeriorina</taxon>
        <taxon>Sarcocystidae</taxon>
        <taxon>Cystoisospora</taxon>
    </lineage>
</organism>
<feature type="compositionally biased region" description="Basic and acidic residues" evidence="1">
    <location>
        <begin position="447"/>
        <end position="483"/>
    </location>
</feature>
<accession>A0A2C6LCB4</accession>
<dbReference type="InterPro" id="IPR007867">
    <property type="entry name" value="GMC_OxRtase_C"/>
</dbReference>
<dbReference type="VEuPathDB" id="ToxoDB:CSUI_000417"/>
<evidence type="ECO:0000259" key="3">
    <source>
        <dbReference type="Pfam" id="PF05199"/>
    </source>
</evidence>
<dbReference type="GO" id="GO:0016614">
    <property type="term" value="F:oxidoreductase activity, acting on CH-OH group of donors"/>
    <property type="evidence" value="ECO:0007669"/>
    <property type="project" value="InterPro"/>
</dbReference>
<comment type="caution">
    <text evidence="4">The sequence shown here is derived from an EMBL/GenBank/DDBJ whole genome shotgun (WGS) entry which is preliminary data.</text>
</comment>
<evidence type="ECO:0000313" key="4">
    <source>
        <dbReference type="EMBL" id="PHJ25727.1"/>
    </source>
</evidence>
<dbReference type="Gene3D" id="3.30.410.40">
    <property type="match status" value="1"/>
</dbReference>
<dbReference type="InterPro" id="IPR051871">
    <property type="entry name" value="GMC_Oxidoreductase-Related"/>
</dbReference>
<feature type="region of interest" description="Disordered" evidence="1">
    <location>
        <begin position="924"/>
        <end position="978"/>
    </location>
</feature>
<protein>
    <submittedName>
        <fullName evidence="4">Mandelonitrile lyase</fullName>
    </submittedName>
</protein>
<reference evidence="4 5" key="1">
    <citation type="journal article" date="2017" name="Int. J. Parasitol.">
        <title>The genome of the protozoan parasite Cystoisospora suis and a reverse vaccinology approach to identify vaccine candidates.</title>
        <authorList>
            <person name="Palmieri N."/>
            <person name="Shrestha A."/>
            <person name="Ruttkowski B."/>
            <person name="Beck T."/>
            <person name="Vogl C."/>
            <person name="Tomley F."/>
            <person name="Blake D.P."/>
            <person name="Joachim A."/>
        </authorList>
    </citation>
    <scope>NUCLEOTIDE SEQUENCE [LARGE SCALE GENOMIC DNA]</scope>
    <source>
        <strain evidence="4 5">Wien I</strain>
    </source>
</reference>
<proteinExistence type="predicted"/>
<dbReference type="OrthoDB" id="269227at2759"/>
<dbReference type="GO" id="GO:0016829">
    <property type="term" value="F:lyase activity"/>
    <property type="evidence" value="ECO:0007669"/>
    <property type="project" value="UniProtKB-KW"/>
</dbReference>
<dbReference type="EMBL" id="MIGC01000174">
    <property type="protein sequence ID" value="PHJ25727.1"/>
    <property type="molecule type" value="Genomic_DNA"/>
</dbReference>
<feature type="compositionally biased region" description="Polar residues" evidence="1">
    <location>
        <begin position="529"/>
        <end position="543"/>
    </location>
</feature>
<feature type="compositionally biased region" description="Low complexity" evidence="1">
    <location>
        <begin position="487"/>
        <end position="496"/>
    </location>
</feature>